<accession>A0A1W1Z5W8</accession>
<dbReference type="InterPro" id="IPR002477">
    <property type="entry name" value="Peptidoglycan-bd-like"/>
</dbReference>
<dbReference type="Pfam" id="PF01471">
    <property type="entry name" value="PG_binding_1"/>
    <property type="match status" value="1"/>
</dbReference>
<gene>
    <name evidence="3" type="ORF">SAMN06297251_102155</name>
</gene>
<dbReference type="OrthoDB" id="5395100at2"/>
<feature type="domain" description="Peptidoglycan binding-like" evidence="2">
    <location>
        <begin position="4"/>
        <end position="45"/>
    </location>
</feature>
<reference evidence="3 4" key="1">
    <citation type="submission" date="2017-04" db="EMBL/GenBank/DDBJ databases">
        <authorList>
            <person name="Afonso C.L."/>
            <person name="Miller P.J."/>
            <person name="Scott M.A."/>
            <person name="Spackman E."/>
            <person name="Goraichik I."/>
            <person name="Dimitrov K.M."/>
            <person name="Suarez D.L."/>
            <person name="Swayne D.E."/>
        </authorList>
    </citation>
    <scope>NUCLEOTIDE SEQUENCE [LARGE SCALE GENOMIC DNA]</scope>
    <source>
        <strain evidence="3 4">CGMCC 1.10972</strain>
    </source>
</reference>
<sequence>MSKEIVKAVQTRLADLNYYDGAIDGDAGAKTEAALTDFKRANGLTARPYPVIQTMHLLYDEDAKPRAKPIAVEGGEPAWMIEARSVKGLHEAKNYSELSAWLRSDGLTLGDPRKLPWCGDFVQTAIKRALPGEDIPANPYLARNWLKFGTETKPRLGAVMVFWRGSRNGVSGHVAFYVGEDASTYHILGGNQSNAVTITRIAKSRLLGARWPKTDATHTQSQQMAAEGAISTNEA</sequence>
<evidence type="ECO:0000259" key="2">
    <source>
        <dbReference type="Pfam" id="PF01471"/>
    </source>
</evidence>
<dbReference type="RefSeq" id="WP_084408614.1">
    <property type="nucleotide sequence ID" value="NZ_FWXR01000002.1"/>
</dbReference>
<evidence type="ECO:0000313" key="3">
    <source>
        <dbReference type="EMBL" id="SMC43328.1"/>
    </source>
</evidence>
<keyword evidence="4" id="KW-1185">Reference proteome</keyword>
<dbReference type="NCBIfam" id="TIGR02594">
    <property type="entry name" value="TIGR02594 family protein"/>
    <property type="match status" value="1"/>
</dbReference>
<dbReference type="Proteomes" id="UP000192656">
    <property type="component" value="Unassembled WGS sequence"/>
</dbReference>
<name>A0A1W1Z5W8_9HYPH</name>
<dbReference type="AlphaFoldDB" id="A0A1W1Z5W8"/>
<protein>
    <submittedName>
        <fullName evidence="3">TIGR02594 family protein</fullName>
    </submittedName>
</protein>
<dbReference type="SUPFAM" id="SSF47090">
    <property type="entry name" value="PGBD-like"/>
    <property type="match status" value="1"/>
</dbReference>
<dbReference type="InterPro" id="IPR036366">
    <property type="entry name" value="PGBDSf"/>
</dbReference>
<dbReference type="EMBL" id="FWXR01000002">
    <property type="protein sequence ID" value="SMC43328.1"/>
    <property type="molecule type" value="Genomic_DNA"/>
</dbReference>
<dbReference type="InterPro" id="IPR013423">
    <property type="entry name" value="CHP02594"/>
</dbReference>
<feature type="region of interest" description="Disordered" evidence="1">
    <location>
        <begin position="213"/>
        <end position="235"/>
    </location>
</feature>
<evidence type="ECO:0000256" key="1">
    <source>
        <dbReference type="SAM" id="MobiDB-lite"/>
    </source>
</evidence>
<organism evidence="3 4">
    <name type="scientific">Fulvimarina manganoxydans</name>
    <dbReference type="NCBI Taxonomy" id="937218"/>
    <lineage>
        <taxon>Bacteria</taxon>
        <taxon>Pseudomonadati</taxon>
        <taxon>Pseudomonadota</taxon>
        <taxon>Alphaproteobacteria</taxon>
        <taxon>Hyphomicrobiales</taxon>
        <taxon>Aurantimonadaceae</taxon>
        <taxon>Fulvimarina</taxon>
    </lineage>
</organism>
<dbReference type="InterPro" id="IPR036365">
    <property type="entry name" value="PGBD-like_sf"/>
</dbReference>
<proteinExistence type="predicted"/>
<dbReference type="STRING" id="937218.SAMN06297251_102155"/>
<dbReference type="Gene3D" id="1.10.101.10">
    <property type="entry name" value="PGBD-like superfamily/PGBD"/>
    <property type="match status" value="1"/>
</dbReference>
<feature type="compositionally biased region" description="Polar residues" evidence="1">
    <location>
        <begin position="217"/>
        <end position="235"/>
    </location>
</feature>
<evidence type="ECO:0000313" key="4">
    <source>
        <dbReference type="Proteomes" id="UP000192656"/>
    </source>
</evidence>